<reference evidence="1" key="1">
    <citation type="submission" date="2023-07" db="EMBL/GenBank/DDBJ databases">
        <title>Sorghum-associated microbial communities from plants grown in Nebraska, USA.</title>
        <authorList>
            <person name="Schachtman D."/>
        </authorList>
    </citation>
    <scope>NUCLEOTIDE SEQUENCE</scope>
    <source>
        <strain evidence="1">BE73</strain>
    </source>
</reference>
<gene>
    <name evidence="1" type="ORF">J2Y01_002233</name>
</gene>
<dbReference type="Proteomes" id="UP001252370">
    <property type="component" value="Unassembled WGS sequence"/>
</dbReference>
<dbReference type="EMBL" id="JAVDTP010000005">
    <property type="protein sequence ID" value="MDR6751732.1"/>
    <property type="molecule type" value="Genomic_DNA"/>
</dbReference>
<evidence type="ECO:0000313" key="1">
    <source>
        <dbReference type="EMBL" id="MDR6751732.1"/>
    </source>
</evidence>
<organism evidence="1 2">
    <name type="scientific">Deinococcus soli</name>
    <name type="common">ex Cha et al. 2016</name>
    <dbReference type="NCBI Taxonomy" id="1309411"/>
    <lineage>
        <taxon>Bacteria</taxon>
        <taxon>Thermotogati</taxon>
        <taxon>Deinococcota</taxon>
        <taxon>Deinococci</taxon>
        <taxon>Deinococcales</taxon>
        <taxon>Deinococcaceae</taxon>
        <taxon>Deinococcus</taxon>
    </lineage>
</organism>
<evidence type="ECO:0000313" key="2">
    <source>
        <dbReference type="Proteomes" id="UP001252370"/>
    </source>
</evidence>
<keyword evidence="1" id="KW-0687">Ribonucleoprotein</keyword>
<sequence length="200" mass="21876">MTAPTPVDLLTQAGAALCRRQPAGALLSRAYHQLCAQALADQTKYPDRLSRTLQHLAPSAAASTHLQAAVERAEQRDWGGAARHVACTAAALCPGEEAQATAQRLERPWVYVQGQLLPDAGTFNDEPHYHPDSGRYNRRALNVTCPNCARTFAPHMSRLTTLADAGTSWVGFDHTEPYAQFVTRCGRCAQTFTFRTVMPQ</sequence>
<protein>
    <submittedName>
        <fullName evidence="1">Ribosomal protein S27AE</fullName>
    </submittedName>
</protein>
<name>A0ACC6KGP5_9DEIO</name>
<accession>A0ACC6KGP5</accession>
<proteinExistence type="predicted"/>
<keyword evidence="2" id="KW-1185">Reference proteome</keyword>
<keyword evidence="1" id="KW-0689">Ribosomal protein</keyword>
<comment type="caution">
    <text evidence="1">The sequence shown here is derived from an EMBL/GenBank/DDBJ whole genome shotgun (WGS) entry which is preliminary data.</text>
</comment>